<dbReference type="Proteomes" id="UP001519296">
    <property type="component" value="Unassembled WGS sequence"/>
</dbReference>
<gene>
    <name evidence="2" type="ORF">C4K46_07675</name>
</gene>
<reference evidence="2 3" key="1">
    <citation type="submission" date="2018-02" db="EMBL/GenBank/DDBJ databases">
        <title>Draft genome sequence of Streptococcus oricebi CCUG 70868T type strain.</title>
        <authorList>
            <person name="Mendez V."/>
            <person name="Salva-Serra F."/>
            <person name="Jaen-Luchoro D."/>
            <person name="Gonzales-Siles L."/>
            <person name="Karlsson R."/>
            <person name="Engstrom-Jakobsson H."/>
            <person name="Busquets A."/>
            <person name="Gomila M."/>
            <person name="Pineiro-Iglesias B."/>
            <person name="Bennasar-Figueras A."/>
            <person name="Seeger M."/>
            <person name="Moore E."/>
        </authorList>
    </citation>
    <scope>NUCLEOTIDE SEQUENCE [LARGE SCALE GENOMIC DNA]</scope>
    <source>
        <strain evidence="2 3">CCUG 70868</strain>
    </source>
</reference>
<sequence length="185" mass="20312">MRRKEVQLMKNFKYRLLTALAVSLVAGGTAISVVSAESPSQIQAASVSVAQAKKVALEAAPAGKVVSVDFEAKKDGRLYYEVTILEGNSEKEYKIDARTASILNQKVEAIDDYEDSQLVQANLKLSFEDAENILLQKYPQAKIYDEELDIKAGQIVYQVKALNGQQKIKMTLDANSGAVLQEKAK</sequence>
<accession>A0ABS5B4Q8</accession>
<protein>
    <recommendedName>
        <fullName evidence="1">PepSY domain-containing protein</fullName>
    </recommendedName>
</protein>
<dbReference type="Pfam" id="PF03413">
    <property type="entry name" value="PepSY"/>
    <property type="match status" value="2"/>
</dbReference>
<evidence type="ECO:0000313" key="3">
    <source>
        <dbReference type="Proteomes" id="UP001519296"/>
    </source>
</evidence>
<evidence type="ECO:0000259" key="1">
    <source>
        <dbReference type="Pfam" id="PF03413"/>
    </source>
</evidence>
<dbReference type="EMBL" id="PRDG01000004">
    <property type="protein sequence ID" value="MBP2623817.1"/>
    <property type="molecule type" value="Genomic_DNA"/>
</dbReference>
<name>A0ABS5B4Q8_9STRE</name>
<organism evidence="2 3">
    <name type="scientific">Streptococcus oricebi</name>
    <dbReference type="NCBI Taxonomy" id="1547447"/>
    <lineage>
        <taxon>Bacteria</taxon>
        <taxon>Bacillati</taxon>
        <taxon>Bacillota</taxon>
        <taxon>Bacilli</taxon>
        <taxon>Lactobacillales</taxon>
        <taxon>Streptococcaceae</taxon>
        <taxon>Streptococcus</taxon>
    </lineage>
</organism>
<proteinExistence type="predicted"/>
<keyword evidence="3" id="KW-1185">Reference proteome</keyword>
<dbReference type="InterPro" id="IPR025711">
    <property type="entry name" value="PepSY"/>
</dbReference>
<dbReference type="Gene3D" id="3.10.450.40">
    <property type="match status" value="2"/>
</dbReference>
<feature type="domain" description="PepSY" evidence="1">
    <location>
        <begin position="47"/>
        <end position="105"/>
    </location>
</feature>
<comment type="caution">
    <text evidence="2">The sequence shown here is derived from an EMBL/GenBank/DDBJ whole genome shotgun (WGS) entry which is preliminary data.</text>
</comment>
<evidence type="ECO:0000313" key="2">
    <source>
        <dbReference type="EMBL" id="MBP2623817.1"/>
    </source>
</evidence>
<feature type="domain" description="PepSY" evidence="1">
    <location>
        <begin position="124"/>
        <end position="180"/>
    </location>
</feature>